<dbReference type="SUPFAM" id="SSF55785">
    <property type="entry name" value="PYP-like sensor domain (PAS domain)"/>
    <property type="match status" value="1"/>
</dbReference>
<evidence type="ECO:0000256" key="1">
    <source>
        <dbReference type="ARBA" id="ARBA00022543"/>
    </source>
</evidence>
<evidence type="ECO:0000256" key="3">
    <source>
        <dbReference type="ARBA" id="ARBA00022630"/>
    </source>
</evidence>
<reference evidence="8" key="1">
    <citation type="journal article" date="2016" name="Proc. Natl. Acad. Sci. U.S.A.">
        <title>Functional and topological diversity of LOV domain photoreceptors.</title>
        <authorList>
            <person name="Glantz S.T."/>
            <person name="Carpenter E.J."/>
            <person name="Melkonian M."/>
            <person name="Gardner K.H."/>
            <person name="Boyden E.S."/>
            <person name="Wong G.K."/>
            <person name="Chow B.Y."/>
        </authorList>
    </citation>
    <scope>NUCLEOTIDE SEQUENCE</scope>
    <source>
        <strain evidence="8">QYXY_2049698</strain>
    </source>
</reference>
<feature type="compositionally biased region" description="Low complexity" evidence="6">
    <location>
        <begin position="350"/>
        <end position="362"/>
    </location>
</feature>
<evidence type="ECO:0000313" key="8">
    <source>
        <dbReference type="EMBL" id="AML78432.1"/>
    </source>
</evidence>
<keyword evidence="1" id="KW-0675">Receptor</keyword>
<accession>A0A126X148</accession>
<dbReference type="PANTHER" id="PTHR47429:SF2">
    <property type="entry name" value="PROTEIN TWIN LOV 1"/>
    <property type="match status" value="1"/>
</dbReference>
<proteinExistence type="evidence at transcript level"/>
<keyword evidence="1" id="KW-0600">Photoreceptor protein</keyword>
<dbReference type="InterPro" id="IPR029055">
    <property type="entry name" value="Ntn_hydrolases_N"/>
</dbReference>
<evidence type="ECO:0000256" key="4">
    <source>
        <dbReference type="ARBA" id="ARBA00022643"/>
    </source>
</evidence>
<feature type="domain" description="PAS" evidence="7">
    <location>
        <begin position="873"/>
        <end position="922"/>
    </location>
</feature>
<dbReference type="GO" id="GO:0005634">
    <property type="term" value="C:nucleus"/>
    <property type="evidence" value="ECO:0007669"/>
    <property type="project" value="TreeGrafter"/>
</dbReference>
<dbReference type="AlphaFoldDB" id="A0A126X148"/>
<keyword evidence="2" id="KW-0716">Sensory transduction</keyword>
<feature type="compositionally biased region" description="Low complexity" evidence="6">
    <location>
        <begin position="759"/>
        <end position="774"/>
    </location>
</feature>
<keyword evidence="5" id="KW-0157">Chromophore</keyword>
<feature type="region of interest" description="Disordered" evidence="6">
    <location>
        <begin position="479"/>
        <end position="555"/>
    </location>
</feature>
<sequence length="1046" mass="109508">MRHGKLVCICPVKALDSSLHRASRSDSLQAALASVKIPESRIAALPGGGCVVGSDAGLVSSGHVVVAFSGKLENHAVLSQEYGAAPVLEGDVPKHETKVADLLGRMYLALGREVLPLLRGDYTYIIYDSNQVRVLAVRSCSSTQPLLQGYTADGSLVVTTANIDDPTTLGHLAGPLEQLQDIPQSNFKYGWRADPKRFATPPSAPGRTAKADIMAAARAAFDMADGESAEAILMKKTRRGKRAGRNQAQRASSFDAARRGSIDADAGLVALVDRRSSFDSRHVSFAPSSPMPAARRMSMDALRPSHSLDIHRPSPYAPQAGVTRVDMTNWWRSSPEINAEPPSPRRLPTSGAGAPSSPFSSGRPVTPTEGQRASRPPPLPTTPERGPAPWIERTPFETGREADFSTSMACDAQYLYPQTIDHLRSAQSAPQRRPGLWGSAHGLGGAQTFSRSSVLGMWGPPGRSAHAFVPPIPPAAGKADAAFCDEGDEGSPPATTTGARRPALSNAPVTEDTSSPPAPRLAQLRITPSDGTGAFLGPSFGPEAECPGGPDVARTSLAPLRLSPREEAARPFDLHAEPGSAQHPASGVAAQGEETGHIRAHGMRPNASELSLLDVVECDGHDALAGHSPESTSRTLFGTESFPGFAVDRAASGELADISTGKTQSPVEAWQARDSNPITCSSVVGFTVGPASADEGKRVSIDAEEGVAIGPPCRSISGGLSHALGSDDLELDEFAFARAPVPLRSARRSMLSASLADLQATGSSEVDGDSLGVDSDSEQCKEGSAGPARAQKVTPAASRRAASHLNLDAMWGNRKSSQDGPLGRIGEGEAGVSVQPGEGGDDKQAEPLASVLSSLPSELLEKLAGPYRDDAGSARMLASLLYSSPCALTVADATQPDEPIVYVNGTFEVKTGYSSAEVLGRNCRFLQSPPGVPRVPCFTTMALRRALDSGKSVSMRLLNYHRSGRAMWNNLCIVPIRNGQGHITHHVGMQTFSDADPLPAVAAPVESERSLNKLGSFGKSRSCTDVAALAVASAGDAGTVIEQAAL</sequence>
<organism evidence="8">
    <name type="scientific">Botryococcus terribilis</name>
    <dbReference type="NCBI Taxonomy" id="1471368"/>
    <lineage>
        <taxon>Eukaryota</taxon>
        <taxon>Viridiplantae</taxon>
        <taxon>Chlorophyta</taxon>
        <taxon>core chlorophytes</taxon>
        <taxon>Trebouxiophyceae</taxon>
        <taxon>Trebouxiophyceae incertae sedis</taxon>
        <taxon>Elliptochloris clade</taxon>
        <taxon>Botryococcus</taxon>
    </lineage>
</organism>
<dbReference type="NCBIfam" id="TIGR00229">
    <property type="entry name" value="sensory_box"/>
    <property type="match status" value="1"/>
</dbReference>
<protein>
    <submittedName>
        <fullName evidence="8">Putative LOV domain-containing protein</fullName>
    </submittedName>
</protein>
<dbReference type="EMBL" id="KU700704">
    <property type="protein sequence ID" value="AML78432.1"/>
    <property type="molecule type" value="mRNA"/>
</dbReference>
<dbReference type="GO" id="GO:0009881">
    <property type="term" value="F:photoreceptor activity"/>
    <property type="evidence" value="ECO:0007669"/>
    <property type="project" value="UniProtKB-KW"/>
</dbReference>
<dbReference type="PROSITE" id="PS50112">
    <property type="entry name" value="PAS"/>
    <property type="match status" value="1"/>
</dbReference>
<feature type="region of interest" description="Disordered" evidence="6">
    <location>
        <begin position="334"/>
        <end position="395"/>
    </location>
</feature>
<dbReference type="Gene3D" id="3.60.20.10">
    <property type="entry name" value="Glutamine Phosphoribosylpyrophosphate, subunit 1, domain 1"/>
    <property type="match status" value="1"/>
</dbReference>
<dbReference type="Gene3D" id="3.30.450.20">
    <property type="entry name" value="PAS domain"/>
    <property type="match status" value="1"/>
</dbReference>
<feature type="region of interest" description="Disordered" evidence="6">
    <location>
        <begin position="759"/>
        <end position="845"/>
    </location>
</feature>
<name>A0A126X148_9CHLO</name>
<keyword evidence="3" id="KW-0285">Flavoprotein</keyword>
<evidence type="ECO:0000256" key="5">
    <source>
        <dbReference type="ARBA" id="ARBA00022991"/>
    </source>
</evidence>
<dbReference type="CDD" id="cd00130">
    <property type="entry name" value="PAS"/>
    <property type="match status" value="1"/>
</dbReference>
<dbReference type="InterPro" id="IPR035965">
    <property type="entry name" value="PAS-like_dom_sf"/>
</dbReference>
<dbReference type="InterPro" id="IPR000014">
    <property type="entry name" value="PAS"/>
</dbReference>
<evidence type="ECO:0000259" key="7">
    <source>
        <dbReference type="PROSITE" id="PS50112"/>
    </source>
</evidence>
<keyword evidence="4" id="KW-0288">FMN</keyword>
<dbReference type="PANTHER" id="PTHR47429">
    <property type="entry name" value="PROTEIN TWIN LOV 1"/>
    <property type="match status" value="1"/>
</dbReference>
<dbReference type="SUPFAM" id="SSF56235">
    <property type="entry name" value="N-terminal nucleophile aminohydrolases (Ntn hydrolases)"/>
    <property type="match status" value="1"/>
</dbReference>
<evidence type="ECO:0000256" key="6">
    <source>
        <dbReference type="SAM" id="MobiDB-lite"/>
    </source>
</evidence>
<dbReference type="Pfam" id="PF13426">
    <property type="entry name" value="PAS_9"/>
    <property type="match status" value="1"/>
</dbReference>
<evidence type="ECO:0000256" key="2">
    <source>
        <dbReference type="ARBA" id="ARBA00022606"/>
    </source>
</evidence>